<dbReference type="PANTHER" id="PTHR18901">
    <property type="entry name" value="2-DEOXYGLUCOSE-6-PHOSPHATE PHOSPHATASE 2"/>
    <property type="match status" value="1"/>
</dbReference>
<dbReference type="CDD" id="cd07505">
    <property type="entry name" value="HAD_BPGM-like"/>
    <property type="match status" value="1"/>
</dbReference>
<dbReference type="AlphaFoldDB" id="A0A0G3GZI4"/>
<dbReference type="PANTHER" id="PTHR18901:SF38">
    <property type="entry name" value="PSEUDOURIDINE-5'-PHOSPHATASE"/>
    <property type="match status" value="1"/>
</dbReference>
<dbReference type="SFLD" id="SFLDG01129">
    <property type="entry name" value="C1.5:_HAD__Beta-PGM__Phosphata"/>
    <property type="match status" value="1"/>
</dbReference>
<dbReference type="Gene3D" id="1.10.150.240">
    <property type="entry name" value="Putative phosphatase, domain 2"/>
    <property type="match status" value="1"/>
</dbReference>
<organism evidence="1 2">
    <name type="scientific">Corynebacterium mustelae</name>
    <dbReference type="NCBI Taxonomy" id="571915"/>
    <lineage>
        <taxon>Bacteria</taxon>
        <taxon>Bacillati</taxon>
        <taxon>Actinomycetota</taxon>
        <taxon>Actinomycetes</taxon>
        <taxon>Mycobacteriales</taxon>
        <taxon>Corynebacteriaceae</taxon>
        <taxon>Corynebacterium</taxon>
    </lineage>
</organism>
<dbReference type="RefSeq" id="WP_047262064.1">
    <property type="nucleotide sequence ID" value="NZ_CP011542.1"/>
</dbReference>
<dbReference type="OrthoDB" id="9797743at2"/>
<dbReference type="SUPFAM" id="SSF56784">
    <property type="entry name" value="HAD-like"/>
    <property type="match status" value="1"/>
</dbReference>
<gene>
    <name evidence="1" type="primary">hisE2</name>
    <name evidence="1" type="ORF">CMUST_08075</name>
</gene>
<keyword evidence="2" id="KW-1185">Reference proteome</keyword>
<reference evidence="2" key="2">
    <citation type="submission" date="2015-05" db="EMBL/GenBank/DDBJ databases">
        <title>Complete genome sequence of Corynebacterium mustelae DSM 45274, isolated from various tissues of a male ferret with lethal sepsis.</title>
        <authorList>
            <person name="Ruckert C."/>
            <person name="Albersmeier A."/>
            <person name="Winkler A."/>
            <person name="Tauch A."/>
        </authorList>
    </citation>
    <scope>NUCLEOTIDE SEQUENCE [LARGE SCALE GENOMIC DNA]</scope>
    <source>
        <strain evidence="2">DSM 45274</strain>
    </source>
</reference>
<evidence type="ECO:0000313" key="1">
    <source>
        <dbReference type="EMBL" id="AKK05940.1"/>
    </source>
</evidence>
<keyword evidence="1" id="KW-0378">Hydrolase</keyword>
<dbReference type="EMBL" id="CP011542">
    <property type="protein sequence ID" value="AKK05940.1"/>
    <property type="molecule type" value="Genomic_DNA"/>
</dbReference>
<dbReference type="STRING" id="571915.CMUST_08075"/>
<dbReference type="InterPro" id="IPR006439">
    <property type="entry name" value="HAD-SF_hydro_IA"/>
</dbReference>
<dbReference type="KEGG" id="cmv:CMUST_08075"/>
<dbReference type="NCBIfam" id="TIGR01509">
    <property type="entry name" value="HAD-SF-IA-v3"/>
    <property type="match status" value="1"/>
</dbReference>
<dbReference type="SFLD" id="SFLDS00003">
    <property type="entry name" value="Haloacid_Dehalogenase"/>
    <property type="match status" value="1"/>
</dbReference>
<name>A0A0G3GZI4_9CORY</name>
<proteinExistence type="predicted"/>
<dbReference type="InterPro" id="IPR023214">
    <property type="entry name" value="HAD_sf"/>
</dbReference>
<reference evidence="1 2" key="1">
    <citation type="journal article" date="2015" name="Genome Announc.">
        <title>Complete Genome Sequence of the Type Strain Corynebacterium mustelae DSM 45274, Isolated from Various Tissues of a Male Ferret with Lethal Sepsis.</title>
        <authorList>
            <person name="Ruckert C."/>
            <person name="Eimer J."/>
            <person name="Winkler A."/>
            <person name="Tauch A."/>
        </authorList>
    </citation>
    <scope>NUCLEOTIDE SEQUENCE [LARGE SCALE GENOMIC DNA]</scope>
    <source>
        <strain evidence="1 2">DSM 45274</strain>
    </source>
</reference>
<accession>A0A0G3GZI4</accession>
<sequence>MDAVLWDMDGTLIDSEPLWEIATYEMSESLGRRLSPKLRALTVGGTFRNTADICAEHAGVTLTEADYGRLQRTMFDRMAELLVQARVNPGIHQLLADVSEAGIPMAVVTNTPRELAEPAISAIGAGFFSAVVCGDDVSDGKPDPLIYRTAAAVLKVPTSRCLVFEDSTTGMTAAYRAGCKVVAAPGSAETRPPGTQIMTPPTFVGVTAVKLRHWFEAMEELPK</sequence>
<dbReference type="EC" id="3.6.1.31" evidence="1"/>
<dbReference type="Pfam" id="PF00702">
    <property type="entry name" value="Hydrolase"/>
    <property type="match status" value="1"/>
</dbReference>
<dbReference type="PATRIC" id="fig|571915.4.peg.1718"/>
<dbReference type="Proteomes" id="UP000035199">
    <property type="component" value="Chromosome"/>
</dbReference>
<dbReference type="Gene3D" id="3.40.50.1000">
    <property type="entry name" value="HAD superfamily/HAD-like"/>
    <property type="match status" value="1"/>
</dbReference>
<protein>
    <submittedName>
        <fullName evidence="1">Phosphoribosyl-ATP pyrophosphatase</fullName>
        <ecNumber evidence="1">3.6.1.31</ecNumber>
    </submittedName>
</protein>
<evidence type="ECO:0000313" key="2">
    <source>
        <dbReference type="Proteomes" id="UP000035199"/>
    </source>
</evidence>
<dbReference type="GO" id="GO:0004636">
    <property type="term" value="F:phosphoribosyl-ATP diphosphatase activity"/>
    <property type="evidence" value="ECO:0007669"/>
    <property type="project" value="UniProtKB-EC"/>
</dbReference>
<dbReference type="InterPro" id="IPR036412">
    <property type="entry name" value="HAD-like_sf"/>
</dbReference>
<dbReference type="InterPro" id="IPR023198">
    <property type="entry name" value="PGP-like_dom2"/>
</dbReference>